<evidence type="ECO:0008006" key="3">
    <source>
        <dbReference type="Google" id="ProtNLM"/>
    </source>
</evidence>
<organism evidence="1 2">
    <name type="scientific">Ohtaekwangia kribbensis</name>
    <dbReference type="NCBI Taxonomy" id="688913"/>
    <lineage>
        <taxon>Bacteria</taxon>
        <taxon>Pseudomonadati</taxon>
        <taxon>Bacteroidota</taxon>
        <taxon>Cytophagia</taxon>
        <taxon>Cytophagales</taxon>
        <taxon>Fulvivirgaceae</taxon>
        <taxon>Ohtaekwangia</taxon>
    </lineage>
</organism>
<dbReference type="PROSITE" id="PS51257">
    <property type="entry name" value="PROKAR_LIPOPROTEIN"/>
    <property type="match status" value="1"/>
</dbReference>
<evidence type="ECO:0000313" key="1">
    <source>
        <dbReference type="EMBL" id="MFD1003561.1"/>
    </source>
</evidence>
<dbReference type="SUPFAM" id="SSF50956">
    <property type="entry name" value="Thermostable phytase (3-phytase)"/>
    <property type="match status" value="1"/>
</dbReference>
<sequence>MKFKIAIVCVLAFASCMQTRKDTFTDKFEKGQRLAELKTKKLKEVSGIAASVTNPGMLWALNDSGNKAELYLIDKNLNIVYTCSLAGLENRDWEDISVGPGPDSNQSYIYVGDIGDNEAVYPYKYIYRLREPRVRQGRSDTTVAAVDKIVFKLPNAIKDTESLMIDHKTKDLYVVSKREDPVYVYKLKYPYSTTDTLTATETVSLPFASIVSADYQSGSGDVVMKNYDHIYYWENSRGEDVSTLLKRKPVEVAYESEPQGESIAWATDGSGFYTISEVKKKEKSYLYFYKRK</sequence>
<reference evidence="2" key="1">
    <citation type="journal article" date="2019" name="Int. J. Syst. Evol. Microbiol.">
        <title>The Global Catalogue of Microorganisms (GCM) 10K type strain sequencing project: providing services to taxonomists for standard genome sequencing and annotation.</title>
        <authorList>
            <consortium name="The Broad Institute Genomics Platform"/>
            <consortium name="The Broad Institute Genome Sequencing Center for Infectious Disease"/>
            <person name="Wu L."/>
            <person name="Ma J."/>
        </authorList>
    </citation>
    <scope>NUCLEOTIDE SEQUENCE [LARGE SCALE GENOMIC DNA]</scope>
    <source>
        <strain evidence="2">CCUG 58938</strain>
    </source>
</reference>
<dbReference type="EMBL" id="JBHTKA010000016">
    <property type="protein sequence ID" value="MFD1003561.1"/>
    <property type="molecule type" value="Genomic_DNA"/>
</dbReference>
<dbReference type="Proteomes" id="UP001597112">
    <property type="component" value="Unassembled WGS sequence"/>
</dbReference>
<accession>A0ABW3KEF3</accession>
<gene>
    <name evidence="1" type="ORF">ACFQ21_29825</name>
</gene>
<name>A0ABW3KEF3_9BACT</name>
<proteinExistence type="predicted"/>
<keyword evidence="2" id="KW-1185">Reference proteome</keyword>
<dbReference type="RefSeq" id="WP_377586390.1">
    <property type="nucleotide sequence ID" value="NZ_JBHTKA010000016.1"/>
</dbReference>
<evidence type="ECO:0000313" key="2">
    <source>
        <dbReference type="Proteomes" id="UP001597112"/>
    </source>
</evidence>
<protein>
    <recommendedName>
        <fullName evidence="3">PE-PGRS family protein</fullName>
    </recommendedName>
</protein>
<comment type="caution">
    <text evidence="1">The sequence shown here is derived from an EMBL/GenBank/DDBJ whole genome shotgun (WGS) entry which is preliminary data.</text>
</comment>